<dbReference type="AlphaFoldDB" id="A0A4U5N696"/>
<sequence>MLTLDDTVQVQLQKANQKEVFKKGTERCEEKQFRARTLSKYYSDSFVRRENNAQRLKHFITVLPRLFDWRGSENKTPNATLSRDSSEMIRCLGRRKISRPSTQRADQPPKIPWGKGVEAIHSRAAHPNLPEHMITERITLELSSENETLAAKGSLSFPSAVFLIPKRSVLYEHGVEYFALYRSIA</sequence>
<name>A0A4U5N696_STECR</name>
<organism evidence="1 2">
    <name type="scientific">Steinernema carpocapsae</name>
    <name type="common">Entomopathogenic nematode</name>
    <dbReference type="NCBI Taxonomy" id="34508"/>
    <lineage>
        <taxon>Eukaryota</taxon>
        <taxon>Metazoa</taxon>
        <taxon>Ecdysozoa</taxon>
        <taxon>Nematoda</taxon>
        <taxon>Chromadorea</taxon>
        <taxon>Rhabditida</taxon>
        <taxon>Tylenchina</taxon>
        <taxon>Panagrolaimomorpha</taxon>
        <taxon>Strongyloidoidea</taxon>
        <taxon>Steinernematidae</taxon>
        <taxon>Steinernema</taxon>
    </lineage>
</organism>
<dbReference type="Proteomes" id="UP000298663">
    <property type="component" value="Unassembled WGS sequence"/>
</dbReference>
<evidence type="ECO:0000313" key="1">
    <source>
        <dbReference type="EMBL" id="TKR78127.1"/>
    </source>
</evidence>
<dbReference type="EMBL" id="AZBU02000005">
    <property type="protein sequence ID" value="TKR78127.1"/>
    <property type="molecule type" value="Genomic_DNA"/>
</dbReference>
<protein>
    <submittedName>
        <fullName evidence="1">Uncharacterized protein</fullName>
    </submittedName>
</protein>
<reference evidence="1 2" key="2">
    <citation type="journal article" date="2019" name="G3 (Bethesda)">
        <title>Hybrid Assembly of the Genome of the Entomopathogenic Nematode Steinernema carpocapsae Identifies the X-Chromosome.</title>
        <authorList>
            <person name="Serra L."/>
            <person name="Macchietto M."/>
            <person name="Macias-Munoz A."/>
            <person name="McGill C.J."/>
            <person name="Rodriguez I.M."/>
            <person name="Rodriguez B."/>
            <person name="Murad R."/>
            <person name="Mortazavi A."/>
        </authorList>
    </citation>
    <scope>NUCLEOTIDE SEQUENCE [LARGE SCALE GENOMIC DNA]</scope>
    <source>
        <strain evidence="1 2">ALL</strain>
    </source>
</reference>
<evidence type="ECO:0000313" key="2">
    <source>
        <dbReference type="Proteomes" id="UP000298663"/>
    </source>
</evidence>
<proteinExistence type="predicted"/>
<reference evidence="1 2" key="1">
    <citation type="journal article" date="2015" name="Genome Biol.">
        <title>Comparative genomics of Steinernema reveals deeply conserved gene regulatory networks.</title>
        <authorList>
            <person name="Dillman A.R."/>
            <person name="Macchietto M."/>
            <person name="Porter C.F."/>
            <person name="Rogers A."/>
            <person name="Williams B."/>
            <person name="Antoshechkin I."/>
            <person name="Lee M.M."/>
            <person name="Goodwin Z."/>
            <person name="Lu X."/>
            <person name="Lewis E.E."/>
            <person name="Goodrich-Blair H."/>
            <person name="Stock S.P."/>
            <person name="Adams B.J."/>
            <person name="Sternberg P.W."/>
            <person name="Mortazavi A."/>
        </authorList>
    </citation>
    <scope>NUCLEOTIDE SEQUENCE [LARGE SCALE GENOMIC DNA]</scope>
    <source>
        <strain evidence="1 2">ALL</strain>
    </source>
</reference>
<keyword evidence="2" id="KW-1185">Reference proteome</keyword>
<gene>
    <name evidence="1" type="ORF">L596_018986</name>
</gene>
<comment type="caution">
    <text evidence="1">The sequence shown here is derived from an EMBL/GenBank/DDBJ whole genome shotgun (WGS) entry which is preliminary data.</text>
</comment>
<accession>A0A4U5N696</accession>